<dbReference type="Pfam" id="PF01547">
    <property type="entry name" value="SBP_bac_1"/>
    <property type="match status" value="1"/>
</dbReference>
<organism evidence="2 3">
    <name type="scientific">Haloactinopolyspora alba</name>
    <dbReference type="NCBI Taxonomy" id="648780"/>
    <lineage>
        <taxon>Bacteria</taxon>
        <taxon>Bacillati</taxon>
        <taxon>Actinomycetota</taxon>
        <taxon>Actinomycetes</taxon>
        <taxon>Jiangellales</taxon>
        <taxon>Jiangellaceae</taxon>
        <taxon>Haloactinopolyspora</taxon>
    </lineage>
</organism>
<sequence length="437" mass="47430">MSNPRSTRRIGRRLGAIAVTAGMCTLAACGGAGTDAEGGSGETVTLQFVHPEVAGSFDPLVKAYEAEHPNVRIETTNVPFDQLQSTLQSRLGQGDTSIDVYTADPSRIPGIVARGQLLEISDLRDEAEAATIPSAMEPNIVDGSLWSLPIWTSSQYLYYNPDLLAQAGVEPPTKDPAKRWTWKQVTDAARKAQAAGAEHGLLIEQVNRYYQLQPLAESLGGGPGLEGDDLLTPNLTNDPWITAMNWYQDIHEQGIAPRGIAPDQMGPLFSAGKAAFYVGGPWVIPGWKEEGATFGLAPHPYFAEGEPTTPTDSWSWGINPNSENVEQAKEFLRWAALTTEGSLATIEKILIPPTNANAFDKYVTRLDESVPGVTDGAGDLMLHELENTAVHRPPSPGYIQFEEMMVNVFEDIRNGSDVEDRLAKAEDELATAFSRLR</sequence>
<accession>A0A2P8E8Y2</accession>
<dbReference type="AlphaFoldDB" id="A0A2P8E8Y2"/>
<dbReference type="Gene3D" id="3.40.190.10">
    <property type="entry name" value="Periplasmic binding protein-like II"/>
    <property type="match status" value="1"/>
</dbReference>
<proteinExistence type="predicted"/>
<keyword evidence="3" id="KW-1185">Reference proteome</keyword>
<feature type="signal peptide" evidence="1">
    <location>
        <begin position="1"/>
        <end position="27"/>
    </location>
</feature>
<dbReference type="Proteomes" id="UP000243528">
    <property type="component" value="Unassembled WGS sequence"/>
</dbReference>
<reference evidence="2 3" key="1">
    <citation type="submission" date="2018-03" db="EMBL/GenBank/DDBJ databases">
        <title>Genomic Encyclopedia of Archaeal and Bacterial Type Strains, Phase II (KMG-II): from individual species to whole genera.</title>
        <authorList>
            <person name="Goeker M."/>
        </authorList>
    </citation>
    <scope>NUCLEOTIDE SEQUENCE [LARGE SCALE GENOMIC DNA]</scope>
    <source>
        <strain evidence="2 3">DSM 45211</strain>
    </source>
</reference>
<keyword evidence="1" id="KW-0732">Signal</keyword>
<dbReference type="PANTHER" id="PTHR43649:SF12">
    <property type="entry name" value="DIACETYLCHITOBIOSE BINDING PROTEIN DASA"/>
    <property type="match status" value="1"/>
</dbReference>
<dbReference type="RefSeq" id="WP_106536102.1">
    <property type="nucleotide sequence ID" value="NZ_ML142901.1"/>
</dbReference>
<dbReference type="CDD" id="cd13585">
    <property type="entry name" value="PBP2_TMBP_like"/>
    <property type="match status" value="1"/>
</dbReference>
<evidence type="ECO:0000313" key="3">
    <source>
        <dbReference type="Proteomes" id="UP000243528"/>
    </source>
</evidence>
<dbReference type="PANTHER" id="PTHR43649">
    <property type="entry name" value="ARABINOSE-BINDING PROTEIN-RELATED"/>
    <property type="match status" value="1"/>
</dbReference>
<dbReference type="EMBL" id="PYGE01000003">
    <property type="protein sequence ID" value="PSL05857.1"/>
    <property type="molecule type" value="Genomic_DNA"/>
</dbReference>
<protein>
    <submittedName>
        <fullName evidence="2">Carbohydrate ABC transporter substrate-binding protein (CUT1 family)</fullName>
    </submittedName>
</protein>
<name>A0A2P8E8Y2_9ACTN</name>
<evidence type="ECO:0000256" key="1">
    <source>
        <dbReference type="SAM" id="SignalP"/>
    </source>
</evidence>
<dbReference type="SUPFAM" id="SSF53850">
    <property type="entry name" value="Periplasmic binding protein-like II"/>
    <property type="match status" value="1"/>
</dbReference>
<dbReference type="InterPro" id="IPR050490">
    <property type="entry name" value="Bact_solute-bd_prot1"/>
</dbReference>
<comment type="caution">
    <text evidence="2">The sequence shown here is derived from an EMBL/GenBank/DDBJ whole genome shotgun (WGS) entry which is preliminary data.</text>
</comment>
<dbReference type="InterPro" id="IPR006059">
    <property type="entry name" value="SBP"/>
</dbReference>
<gene>
    <name evidence="2" type="ORF">CLV30_1038</name>
</gene>
<feature type="chain" id="PRO_5015110551" evidence="1">
    <location>
        <begin position="28"/>
        <end position="437"/>
    </location>
</feature>
<dbReference type="PROSITE" id="PS51257">
    <property type="entry name" value="PROKAR_LIPOPROTEIN"/>
    <property type="match status" value="1"/>
</dbReference>
<dbReference type="OrthoDB" id="8317736at2"/>
<evidence type="ECO:0000313" key="2">
    <source>
        <dbReference type="EMBL" id="PSL05857.1"/>
    </source>
</evidence>